<evidence type="ECO:0000313" key="3">
    <source>
        <dbReference type="Proteomes" id="UP000324222"/>
    </source>
</evidence>
<proteinExistence type="predicted"/>
<name>A0A5B7EAE3_PORTR</name>
<comment type="caution">
    <text evidence="2">The sequence shown here is derived from an EMBL/GenBank/DDBJ whole genome shotgun (WGS) entry which is preliminary data.</text>
</comment>
<evidence type="ECO:0000313" key="2">
    <source>
        <dbReference type="EMBL" id="MPC29754.1"/>
    </source>
</evidence>
<gene>
    <name evidence="2" type="ORF">E2C01_023002</name>
</gene>
<evidence type="ECO:0000256" key="1">
    <source>
        <dbReference type="SAM" id="MobiDB-lite"/>
    </source>
</evidence>
<feature type="region of interest" description="Disordered" evidence="1">
    <location>
        <begin position="1"/>
        <end position="40"/>
    </location>
</feature>
<dbReference type="EMBL" id="VSRR010002129">
    <property type="protein sequence ID" value="MPC29754.1"/>
    <property type="molecule type" value="Genomic_DNA"/>
</dbReference>
<protein>
    <submittedName>
        <fullName evidence="2">Uncharacterized protein</fullName>
    </submittedName>
</protein>
<dbReference type="Proteomes" id="UP000324222">
    <property type="component" value="Unassembled WGS sequence"/>
</dbReference>
<sequence length="73" mass="7990">MFLYATGGTREGRRQGKARLAGRWTDTDTDVDSDTQGSQRRVVPGDVRALDTLITANTTHLGDVSQQFMTGEC</sequence>
<dbReference type="AlphaFoldDB" id="A0A5B7EAE3"/>
<reference evidence="2 3" key="1">
    <citation type="submission" date="2019-05" db="EMBL/GenBank/DDBJ databases">
        <title>Another draft genome of Portunus trituberculatus and its Hox gene families provides insights of decapod evolution.</title>
        <authorList>
            <person name="Jeong J.-H."/>
            <person name="Song I."/>
            <person name="Kim S."/>
            <person name="Choi T."/>
            <person name="Kim D."/>
            <person name="Ryu S."/>
            <person name="Kim W."/>
        </authorList>
    </citation>
    <scope>NUCLEOTIDE SEQUENCE [LARGE SCALE GENOMIC DNA]</scope>
    <source>
        <tissue evidence="2">Muscle</tissue>
    </source>
</reference>
<accession>A0A5B7EAE3</accession>
<keyword evidence="3" id="KW-1185">Reference proteome</keyword>
<organism evidence="2 3">
    <name type="scientific">Portunus trituberculatus</name>
    <name type="common">Swimming crab</name>
    <name type="synonym">Neptunus trituberculatus</name>
    <dbReference type="NCBI Taxonomy" id="210409"/>
    <lineage>
        <taxon>Eukaryota</taxon>
        <taxon>Metazoa</taxon>
        <taxon>Ecdysozoa</taxon>
        <taxon>Arthropoda</taxon>
        <taxon>Crustacea</taxon>
        <taxon>Multicrustacea</taxon>
        <taxon>Malacostraca</taxon>
        <taxon>Eumalacostraca</taxon>
        <taxon>Eucarida</taxon>
        <taxon>Decapoda</taxon>
        <taxon>Pleocyemata</taxon>
        <taxon>Brachyura</taxon>
        <taxon>Eubrachyura</taxon>
        <taxon>Portunoidea</taxon>
        <taxon>Portunidae</taxon>
        <taxon>Portuninae</taxon>
        <taxon>Portunus</taxon>
    </lineage>
</organism>